<organism evidence="1 2">
    <name type="scientific">Undibacterium macrobrachii</name>
    <dbReference type="NCBI Taxonomy" id="1119058"/>
    <lineage>
        <taxon>Bacteria</taxon>
        <taxon>Pseudomonadati</taxon>
        <taxon>Pseudomonadota</taxon>
        <taxon>Betaproteobacteria</taxon>
        <taxon>Burkholderiales</taxon>
        <taxon>Oxalobacteraceae</taxon>
        <taxon>Undibacterium</taxon>
    </lineage>
</organism>
<gene>
    <name evidence="1" type="ORF">GCM10011282_31520</name>
</gene>
<evidence type="ECO:0000313" key="2">
    <source>
        <dbReference type="Proteomes" id="UP000620127"/>
    </source>
</evidence>
<accession>A0ABQ2XL40</accession>
<comment type="caution">
    <text evidence="1">The sequence shown here is derived from an EMBL/GenBank/DDBJ whole genome shotgun (WGS) entry which is preliminary data.</text>
</comment>
<keyword evidence="2" id="KW-1185">Reference proteome</keyword>
<protein>
    <submittedName>
        <fullName evidence="1">Uncharacterized protein</fullName>
    </submittedName>
</protein>
<reference evidence="2" key="1">
    <citation type="journal article" date="2019" name="Int. J. Syst. Evol. Microbiol.">
        <title>The Global Catalogue of Microorganisms (GCM) 10K type strain sequencing project: providing services to taxonomists for standard genome sequencing and annotation.</title>
        <authorList>
            <consortium name="The Broad Institute Genomics Platform"/>
            <consortium name="The Broad Institute Genome Sequencing Center for Infectious Disease"/>
            <person name="Wu L."/>
            <person name="Ma J."/>
        </authorList>
    </citation>
    <scope>NUCLEOTIDE SEQUENCE [LARGE SCALE GENOMIC DNA]</scope>
    <source>
        <strain evidence="2">KCTC 23916</strain>
    </source>
</reference>
<sequence length="54" mass="5996">MQGEGMERSEKLNINMITHAGNNEVPVFGSFGGIQIALLIFQTKEQTGSWRLTD</sequence>
<evidence type="ECO:0000313" key="1">
    <source>
        <dbReference type="EMBL" id="GGX23119.1"/>
    </source>
</evidence>
<name>A0ABQ2XL40_9BURK</name>
<dbReference type="EMBL" id="BMYT01000006">
    <property type="protein sequence ID" value="GGX23119.1"/>
    <property type="molecule type" value="Genomic_DNA"/>
</dbReference>
<dbReference type="Proteomes" id="UP000620127">
    <property type="component" value="Unassembled WGS sequence"/>
</dbReference>
<proteinExistence type="predicted"/>